<proteinExistence type="predicted"/>
<gene>
    <name evidence="2" type="ORF">WR25_05496</name>
</gene>
<protein>
    <submittedName>
        <fullName evidence="2">Uncharacterized protein</fullName>
    </submittedName>
</protein>
<dbReference type="AlphaFoldDB" id="A0A2A2LWS9"/>
<evidence type="ECO:0000256" key="1">
    <source>
        <dbReference type="SAM" id="MobiDB-lite"/>
    </source>
</evidence>
<reference evidence="2 3" key="1">
    <citation type="journal article" date="2017" name="Curr. Biol.">
        <title>Genome architecture and evolution of a unichromosomal asexual nematode.</title>
        <authorList>
            <person name="Fradin H."/>
            <person name="Zegar C."/>
            <person name="Gutwein M."/>
            <person name="Lucas J."/>
            <person name="Kovtun M."/>
            <person name="Corcoran D."/>
            <person name="Baugh L.R."/>
            <person name="Kiontke K."/>
            <person name="Gunsalus K."/>
            <person name="Fitch D.H."/>
            <person name="Piano F."/>
        </authorList>
    </citation>
    <scope>NUCLEOTIDE SEQUENCE [LARGE SCALE GENOMIC DNA]</scope>
    <source>
        <strain evidence="2">PF1309</strain>
    </source>
</reference>
<dbReference type="OrthoDB" id="5871175at2759"/>
<name>A0A2A2LWS9_9BILA</name>
<evidence type="ECO:0000313" key="2">
    <source>
        <dbReference type="EMBL" id="PAV90711.1"/>
    </source>
</evidence>
<keyword evidence="3" id="KW-1185">Reference proteome</keyword>
<accession>A0A2A2LWS9</accession>
<feature type="compositionally biased region" description="Low complexity" evidence="1">
    <location>
        <begin position="43"/>
        <end position="60"/>
    </location>
</feature>
<dbReference type="Proteomes" id="UP000218231">
    <property type="component" value="Unassembled WGS sequence"/>
</dbReference>
<dbReference type="EMBL" id="LIAE01006363">
    <property type="protein sequence ID" value="PAV90711.1"/>
    <property type="molecule type" value="Genomic_DNA"/>
</dbReference>
<organism evidence="2 3">
    <name type="scientific">Diploscapter pachys</name>
    <dbReference type="NCBI Taxonomy" id="2018661"/>
    <lineage>
        <taxon>Eukaryota</taxon>
        <taxon>Metazoa</taxon>
        <taxon>Ecdysozoa</taxon>
        <taxon>Nematoda</taxon>
        <taxon>Chromadorea</taxon>
        <taxon>Rhabditida</taxon>
        <taxon>Rhabditina</taxon>
        <taxon>Rhabditomorpha</taxon>
        <taxon>Rhabditoidea</taxon>
        <taxon>Rhabditidae</taxon>
        <taxon>Diploscapter</taxon>
    </lineage>
</organism>
<evidence type="ECO:0000313" key="3">
    <source>
        <dbReference type="Proteomes" id="UP000218231"/>
    </source>
</evidence>
<feature type="region of interest" description="Disordered" evidence="1">
    <location>
        <begin position="41"/>
        <end position="60"/>
    </location>
</feature>
<comment type="caution">
    <text evidence="2">The sequence shown here is derived from an EMBL/GenBank/DDBJ whole genome shotgun (WGS) entry which is preliminary data.</text>
</comment>
<sequence>MPSGAERFEYPPTYGDWIASLITDEIIIPLNYQELDQKPLNHSSNSVSASESSVDVSPSESLNIKHEIPRVRINPNPQIKRRSRIDSEEEMNLAIHSMTLPRHIGLVHPSSSPRRWDHHPPPYMHQPEMSATLGRAQYGQMMHDDRRYATMESRAPRRYANSQSFFYEHQPNGDYDFQAIGPPLARSLSRSQKWQVEMLHSFIHVCLWKGKEVRERPLLKTKKALRVDYQNTFFE</sequence>